<dbReference type="Pfam" id="PF11611">
    <property type="entry name" value="DUF4352"/>
    <property type="match status" value="1"/>
</dbReference>
<evidence type="ECO:0000313" key="3">
    <source>
        <dbReference type="EMBL" id="NDL57015.1"/>
    </source>
</evidence>
<evidence type="ECO:0000259" key="2">
    <source>
        <dbReference type="Pfam" id="PF11611"/>
    </source>
</evidence>
<dbReference type="Gene3D" id="2.60.40.1240">
    <property type="match status" value="1"/>
</dbReference>
<dbReference type="Proteomes" id="UP000460435">
    <property type="component" value="Unassembled WGS sequence"/>
</dbReference>
<reference evidence="3 4" key="1">
    <citation type="submission" date="2019-11" db="EMBL/GenBank/DDBJ databases">
        <authorList>
            <person name="Li X.-J."/>
            <person name="Feng X.-M."/>
        </authorList>
    </citation>
    <scope>NUCLEOTIDE SEQUENCE [LARGE SCALE GENOMIC DNA]</scope>
    <source>
        <strain evidence="3 4">XMNu-373</strain>
    </source>
</reference>
<organism evidence="3 4">
    <name type="scientific">Phytoactinopolyspora mesophila</name>
    <dbReference type="NCBI Taxonomy" id="2650750"/>
    <lineage>
        <taxon>Bacteria</taxon>
        <taxon>Bacillati</taxon>
        <taxon>Actinomycetota</taxon>
        <taxon>Actinomycetes</taxon>
        <taxon>Jiangellales</taxon>
        <taxon>Jiangellaceae</taxon>
        <taxon>Phytoactinopolyspora</taxon>
    </lineage>
</organism>
<name>A0A7K3M137_9ACTN</name>
<accession>A0A7K3M137</accession>
<gene>
    <name evidence="3" type="ORF">F7O44_08020</name>
</gene>
<sequence length="264" mass="28030">MFSSHHNDVSAPSGTVARPNDQGVIIMTTEQQVPPPPPSGGGGGATVAIKQAAAVVAVAFIAGGGIGVGLGVTAFNSEPETVVETREVEVEVEVPGEVVEIDNPEHLELIAELESELEAMQEEKAPDLPDEEGLFSVDDEVSITRGTEVTANIILTDVEFSDQAQRRYSDPPSNGQWAIVDIDVVGVTSESFNALHFYVVDSEGNRYDRDSSGISDIDDSFSTPRVNAGERSSGKLAFNVPEDEALILHYAPNRSGGPVVSWQL</sequence>
<dbReference type="InterPro" id="IPR029051">
    <property type="entry name" value="DUF4352"/>
</dbReference>
<evidence type="ECO:0000313" key="4">
    <source>
        <dbReference type="Proteomes" id="UP000460435"/>
    </source>
</evidence>
<comment type="caution">
    <text evidence="3">The sequence shown here is derived from an EMBL/GenBank/DDBJ whole genome shotgun (WGS) entry which is preliminary data.</text>
</comment>
<keyword evidence="1" id="KW-0732">Signal</keyword>
<feature type="domain" description="DUF4352" evidence="2">
    <location>
        <begin position="152"/>
        <end position="253"/>
    </location>
</feature>
<dbReference type="EMBL" id="WLZY01000002">
    <property type="protein sequence ID" value="NDL57015.1"/>
    <property type="molecule type" value="Genomic_DNA"/>
</dbReference>
<protein>
    <submittedName>
        <fullName evidence="3">DUF4352 domain-containing protein</fullName>
    </submittedName>
</protein>
<dbReference type="InterPro" id="IPR029050">
    <property type="entry name" value="Immunoprotect_excell_Ig-like"/>
</dbReference>
<proteinExistence type="predicted"/>
<dbReference type="AlphaFoldDB" id="A0A7K3M137"/>
<keyword evidence="4" id="KW-1185">Reference proteome</keyword>
<evidence type="ECO:0000256" key="1">
    <source>
        <dbReference type="ARBA" id="ARBA00022729"/>
    </source>
</evidence>